<evidence type="ECO:0000313" key="2">
    <source>
        <dbReference type="Proteomes" id="UP001396334"/>
    </source>
</evidence>
<organism evidence="1 2">
    <name type="scientific">Hibiscus sabdariffa</name>
    <name type="common">roselle</name>
    <dbReference type="NCBI Taxonomy" id="183260"/>
    <lineage>
        <taxon>Eukaryota</taxon>
        <taxon>Viridiplantae</taxon>
        <taxon>Streptophyta</taxon>
        <taxon>Embryophyta</taxon>
        <taxon>Tracheophyta</taxon>
        <taxon>Spermatophyta</taxon>
        <taxon>Magnoliopsida</taxon>
        <taxon>eudicotyledons</taxon>
        <taxon>Gunneridae</taxon>
        <taxon>Pentapetalae</taxon>
        <taxon>rosids</taxon>
        <taxon>malvids</taxon>
        <taxon>Malvales</taxon>
        <taxon>Malvaceae</taxon>
        <taxon>Malvoideae</taxon>
        <taxon>Hibiscus</taxon>
    </lineage>
</organism>
<dbReference type="EMBL" id="JBBPBN010000029">
    <property type="protein sequence ID" value="KAK9006174.1"/>
    <property type="molecule type" value="Genomic_DNA"/>
</dbReference>
<dbReference type="Proteomes" id="UP001396334">
    <property type="component" value="Unassembled WGS sequence"/>
</dbReference>
<keyword evidence="2" id="KW-1185">Reference proteome</keyword>
<evidence type="ECO:0000313" key="1">
    <source>
        <dbReference type="EMBL" id="KAK9006174.1"/>
    </source>
</evidence>
<accession>A0ABR2R078</accession>
<protein>
    <submittedName>
        <fullName evidence="1">Uncharacterized protein</fullName>
    </submittedName>
</protein>
<gene>
    <name evidence="1" type="ORF">V6N11_035219</name>
</gene>
<reference evidence="1 2" key="1">
    <citation type="journal article" date="2024" name="G3 (Bethesda)">
        <title>Genome assembly of Hibiscus sabdariffa L. provides insights into metabolisms of medicinal natural products.</title>
        <authorList>
            <person name="Kim T."/>
        </authorList>
    </citation>
    <scope>NUCLEOTIDE SEQUENCE [LARGE SCALE GENOMIC DNA]</scope>
    <source>
        <strain evidence="1">TK-2024</strain>
        <tissue evidence="1">Old leaves</tissue>
    </source>
</reference>
<comment type="caution">
    <text evidence="1">The sequence shown here is derived from an EMBL/GenBank/DDBJ whole genome shotgun (WGS) entry which is preliminary data.</text>
</comment>
<proteinExistence type="predicted"/>
<name>A0ABR2R078_9ROSI</name>
<sequence length="97" mass="10662">MEVVVAVVEDEMHVDMAVELLDMEVEVVALEVSLDMKEVVGEVMAVGEHKTVILVVVMVEMVVHIVVEMHMQEDMEVVVELGMVKAVATILESTSPT</sequence>